<dbReference type="Proteomes" id="UP001054945">
    <property type="component" value="Unassembled WGS sequence"/>
</dbReference>
<comment type="caution">
    <text evidence="2">The sequence shown here is derived from an EMBL/GenBank/DDBJ whole genome shotgun (WGS) entry which is preliminary data.</text>
</comment>
<evidence type="ECO:0000313" key="2">
    <source>
        <dbReference type="EMBL" id="GIY20318.1"/>
    </source>
</evidence>
<reference evidence="2 3" key="1">
    <citation type="submission" date="2021-06" db="EMBL/GenBank/DDBJ databases">
        <title>Caerostris extrusa draft genome.</title>
        <authorList>
            <person name="Kono N."/>
            <person name="Arakawa K."/>
        </authorList>
    </citation>
    <scope>NUCLEOTIDE SEQUENCE [LARGE SCALE GENOMIC DNA]</scope>
</reference>
<gene>
    <name evidence="2" type="ORF">CEXT_600011</name>
</gene>
<protein>
    <submittedName>
        <fullName evidence="2">Uncharacterized protein</fullName>
    </submittedName>
</protein>
<organism evidence="2 3">
    <name type="scientific">Caerostris extrusa</name>
    <name type="common">Bark spider</name>
    <name type="synonym">Caerostris bankana</name>
    <dbReference type="NCBI Taxonomy" id="172846"/>
    <lineage>
        <taxon>Eukaryota</taxon>
        <taxon>Metazoa</taxon>
        <taxon>Ecdysozoa</taxon>
        <taxon>Arthropoda</taxon>
        <taxon>Chelicerata</taxon>
        <taxon>Arachnida</taxon>
        <taxon>Araneae</taxon>
        <taxon>Araneomorphae</taxon>
        <taxon>Entelegynae</taxon>
        <taxon>Araneoidea</taxon>
        <taxon>Araneidae</taxon>
        <taxon>Caerostris</taxon>
    </lineage>
</organism>
<evidence type="ECO:0000313" key="3">
    <source>
        <dbReference type="Proteomes" id="UP001054945"/>
    </source>
</evidence>
<dbReference type="EMBL" id="BPLR01007867">
    <property type="protein sequence ID" value="GIY20318.1"/>
    <property type="molecule type" value="Genomic_DNA"/>
</dbReference>
<accession>A0AAV4RDE9</accession>
<proteinExistence type="predicted"/>
<keyword evidence="3" id="KW-1185">Reference proteome</keyword>
<name>A0AAV4RDE9_CAEEX</name>
<feature type="region of interest" description="Disordered" evidence="1">
    <location>
        <begin position="1"/>
        <end position="37"/>
    </location>
</feature>
<evidence type="ECO:0000256" key="1">
    <source>
        <dbReference type="SAM" id="MobiDB-lite"/>
    </source>
</evidence>
<sequence>MARIDTDTFNINRQTPHKEDIPHLQSSSNDGGQKYLANVPTRRPKWLSRILREGQQITGREPCHLARGRQRILDLSSSTVFLSFCCVSPGSCTLQLKLY</sequence>
<dbReference type="AlphaFoldDB" id="A0AAV4RDE9"/>